<dbReference type="SUPFAM" id="SSF102705">
    <property type="entry name" value="NIF3 (NGG1p interacting factor 3)-like"/>
    <property type="match status" value="1"/>
</dbReference>
<organism evidence="5 6">
    <name type="scientific">Svornostia abyssi</name>
    <dbReference type="NCBI Taxonomy" id="2898438"/>
    <lineage>
        <taxon>Bacteria</taxon>
        <taxon>Bacillati</taxon>
        <taxon>Actinomycetota</taxon>
        <taxon>Thermoleophilia</taxon>
        <taxon>Solirubrobacterales</taxon>
        <taxon>Baekduiaceae</taxon>
        <taxon>Svornostia</taxon>
    </lineage>
</organism>
<comment type="subunit">
    <text evidence="2">Homohexamer.</text>
</comment>
<evidence type="ECO:0000313" key="5">
    <source>
        <dbReference type="EMBL" id="UUY03650.1"/>
    </source>
</evidence>
<dbReference type="Pfam" id="PF01784">
    <property type="entry name" value="DUF34_NIF3"/>
    <property type="match status" value="1"/>
</dbReference>
<sequence length="258" mass="27675">MSDAPTTTTEIIAFCDRLLEPDRYRDYAPNGLQVPGPEQVHTVVTGVSAHAELFEAAAAEDADLVLAHHGIFWRGQPQAISPAFKRRLQLLFDSDMALAAYHLPLDGHPEIGNNALLADALGCTSHAPFAHHEGQPIGVVGDFGEDGIAPTVLVSRVREACFGREPLAFLEGPERVRRIGIVSGAAIDYVGDAVAAGLDAFLTGEPAERVMAQAREEGIHVLAAGHYATEVRGIRRLGDLVAERFGVRHVFVDVPNPI</sequence>
<keyword evidence="6" id="KW-1185">Reference proteome</keyword>
<dbReference type="EMBL" id="CP088295">
    <property type="protein sequence ID" value="UUY03650.1"/>
    <property type="molecule type" value="Genomic_DNA"/>
</dbReference>
<dbReference type="InterPro" id="IPR002678">
    <property type="entry name" value="DUF34/NIF3"/>
</dbReference>
<proteinExistence type="inferred from homology"/>
<dbReference type="RefSeq" id="WP_353864152.1">
    <property type="nucleotide sequence ID" value="NZ_CP088295.1"/>
</dbReference>
<dbReference type="PANTHER" id="PTHR13799:SF14">
    <property type="entry name" value="GTP CYCLOHYDROLASE 1 TYPE 2 HOMOLOG"/>
    <property type="match status" value="1"/>
</dbReference>
<dbReference type="PANTHER" id="PTHR13799">
    <property type="entry name" value="NGG1 INTERACTING FACTOR 3"/>
    <property type="match status" value="1"/>
</dbReference>
<comment type="similarity">
    <text evidence="1">Belongs to the GTP cyclohydrolase I type 2/NIF3 family.</text>
</comment>
<dbReference type="InterPro" id="IPR036069">
    <property type="entry name" value="DUF34/NIF3_sf"/>
</dbReference>
<gene>
    <name evidence="5" type="ORF">LRS13_23770</name>
</gene>
<protein>
    <recommendedName>
        <fullName evidence="3">GTP cyclohydrolase 1 type 2 homolog</fullName>
    </recommendedName>
</protein>
<evidence type="ECO:0000256" key="4">
    <source>
        <dbReference type="ARBA" id="ARBA00022723"/>
    </source>
</evidence>
<reference evidence="6" key="1">
    <citation type="submission" date="2021-11" db="EMBL/GenBank/DDBJ databases">
        <title>Cultivation dependent microbiological survey of springs from the worlds oldest radium mine currently devoted to the extraction of radon-saturated water.</title>
        <authorList>
            <person name="Kapinusova G."/>
            <person name="Smrhova T."/>
            <person name="Strejcek M."/>
            <person name="Suman J."/>
            <person name="Jani K."/>
            <person name="Pajer P."/>
            <person name="Uhlik O."/>
        </authorList>
    </citation>
    <scope>NUCLEOTIDE SEQUENCE [LARGE SCALE GENOMIC DNA]</scope>
    <source>
        <strain evidence="6">J379</strain>
    </source>
</reference>
<name>A0ABY5PGP8_9ACTN</name>
<evidence type="ECO:0000256" key="3">
    <source>
        <dbReference type="ARBA" id="ARBA00022112"/>
    </source>
</evidence>
<accession>A0ABY5PGP8</accession>
<keyword evidence="4" id="KW-0479">Metal-binding</keyword>
<dbReference type="Gene3D" id="3.40.1390.30">
    <property type="entry name" value="NIF3 (NGG1p interacting factor 3)-like"/>
    <property type="match status" value="2"/>
</dbReference>
<evidence type="ECO:0000256" key="2">
    <source>
        <dbReference type="ARBA" id="ARBA00011643"/>
    </source>
</evidence>
<evidence type="ECO:0000313" key="6">
    <source>
        <dbReference type="Proteomes" id="UP001058860"/>
    </source>
</evidence>
<dbReference type="NCBIfam" id="TIGR00486">
    <property type="entry name" value="YbgI_SA1388"/>
    <property type="match status" value="1"/>
</dbReference>
<dbReference type="Proteomes" id="UP001058860">
    <property type="component" value="Chromosome"/>
</dbReference>
<evidence type="ECO:0000256" key="1">
    <source>
        <dbReference type="ARBA" id="ARBA00006964"/>
    </source>
</evidence>